<dbReference type="Gene3D" id="3.30.565.10">
    <property type="entry name" value="Histidine kinase-like ATPase, C-terminal domain"/>
    <property type="match status" value="1"/>
</dbReference>
<dbReference type="AlphaFoldDB" id="W7YJE7"/>
<evidence type="ECO:0000313" key="12">
    <source>
        <dbReference type="EMBL" id="GAF08582.1"/>
    </source>
</evidence>
<dbReference type="PANTHER" id="PTHR43065:SF46">
    <property type="entry name" value="C4-DICARBOXYLATE TRANSPORT SENSOR PROTEIN DCTB"/>
    <property type="match status" value="1"/>
</dbReference>
<dbReference type="InterPro" id="IPR004358">
    <property type="entry name" value="Sig_transdc_His_kin-like_C"/>
</dbReference>
<dbReference type="SMART" id="SM00388">
    <property type="entry name" value="HisKA"/>
    <property type="match status" value="1"/>
</dbReference>
<reference evidence="12 13" key="1">
    <citation type="journal article" date="2014" name="Genome Announc.">
        <title>Draft Genome Sequence of Paenibacillus pini JCM 16418T, Isolated from the Rhizosphere of Pine Tree.</title>
        <authorList>
            <person name="Yuki M."/>
            <person name="Oshima K."/>
            <person name="Suda W."/>
            <person name="Oshida Y."/>
            <person name="Kitamura K."/>
            <person name="Iida Y."/>
            <person name="Hattori M."/>
            <person name="Ohkuma M."/>
        </authorList>
    </citation>
    <scope>NUCLEOTIDE SEQUENCE [LARGE SCALE GENOMIC DNA]</scope>
    <source>
        <strain evidence="12 13">JCM 16418</strain>
    </source>
</reference>
<evidence type="ECO:0000256" key="7">
    <source>
        <dbReference type="ARBA" id="ARBA00022840"/>
    </source>
</evidence>
<organism evidence="12 13">
    <name type="scientific">Paenibacillus pini JCM 16418</name>
    <dbReference type="NCBI Taxonomy" id="1236976"/>
    <lineage>
        <taxon>Bacteria</taxon>
        <taxon>Bacillati</taxon>
        <taxon>Bacillota</taxon>
        <taxon>Bacilli</taxon>
        <taxon>Bacillales</taxon>
        <taxon>Paenibacillaceae</taxon>
        <taxon>Paenibacillus</taxon>
    </lineage>
</organism>
<dbReference type="InterPro" id="IPR036097">
    <property type="entry name" value="HisK_dim/P_sf"/>
</dbReference>
<dbReference type="Pfam" id="PF02518">
    <property type="entry name" value="HATPase_c"/>
    <property type="match status" value="1"/>
</dbReference>
<evidence type="ECO:0000256" key="3">
    <source>
        <dbReference type="ARBA" id="ARBA00022553"/>
    </source>
</evidence>
<dbReference type="SUPFAM" id="SSF55874">
    <property type="entry name" value="ATPase domain of HSP90 chaperone/DNA topoisomerase II/histidine kinase"/>
    <property type="match status" value="1"/>
</dbReference>
<dbReference type="Pfam" id="PF00512">
    <property type="entry name" value="HisKA"/>
    <property type="match status" value="1"/>
</dbReference>
<dbReference type="GO" id="GO:0000155">
    <property type="term" value="F:phosphorelay sensor kinase activity"/>
    <property type="evidence" value="ECO:0007669"/>
    <property type="project" value="InterPro"/>
</dbReference>
<sequence>MYEALPKAMNVRNVLFTCFFLLFILLPERTYAEQQQGSTENIMKWQMKWGDQDELDEGPPSIKSDDGWSNMSEGDTLPEKPYSNSTAWIKIHLPTIKFDRPGMLLSNIFGQRIKVFLENKEIYSSNIRFLYDKNNIFLPLEVSGGGKNIYIGIQTTKDQVGIQELPQIGNSEDLLHQFLLKDVINIILGSSFLFIALVIFICSIFLNKVHSSSWISLSIIIAGFGVLVLIYSPFLYTFYNDYSDVYLQLLDVALFVLIPSMTYFFELVLGTGYHSILTKFRKFQCAYSIVCFICLVVYLVIPRNFFEMYYNLTVDMFVLIVVVQLVLLTVHSIMQALKGNRNGILLAVGLIVLEITCVTEFIWFLIRSGSYDLFIWKWGVTVFILSLILVLGRNYAQNHNQVIKYAKELELFNTDLHRSEKLSIISELAASVAHEVKNPLQVTRGFLQFLTNRYSNQEKIYITMALEELDRASNIITDFLTFAKPQFESITLLDLNKELKHVEGIMMPLANLQGGRIQMQIPVHLRVKGNSSKLKQAFINVIKNSIEALSENGEINIWAYEEEDQTVIHIQDNGEGMSANELIKLGEPYFSSKTKGTGLGLMVSYRIIEVMDGSIEFKSEKGVGTEAIIRLPSAND</sequence>
<comment type="caution">
    <text evidence="12">The sequence shown here is derived from an EMBL/GenBank/DDBJ whole genome shotgun (WGS) entry which is preliminary data.</text>
</comment>
<dbReference type="OrthoDB" id="9815750at2"/>
<dbReference type="EMBL" id="BAVZ01000007">
    <property type="protein sequence ID" value="GAF08582.1"/>
    <property type="molecule type" value="Genomic_DNA"/>
</dbReference>
<evidence type="ECO:0000256" key="9">
    <source>
        <dbReference type="SAM" id="MobiDB-lite"/>
    </source>
</evidence>
<dbReference type="InterPro" id="IPR005467">
    <property type="entry name" value="His_kinase_dom"/>
</dbReference>
<proteinExistence type="predicted"/>
<keyword evidence="7" id="KW-0067">ATP-binding</keyword>
<feature type="transmembrane region" description="Helical" evidence="10">
    <location>
        <begin position="308"/>
        <end position="331"/>
    </location>
</feature>
<dbReference type="InterPro" id="IPR003594">
    <property type="entry name" value="HATPase_dom"/>
</dbReference>
<keyword evidence="10" id="KW-0812">Transmembrane</keyword>
<keyword evidence="6 12" id="KW-0418">Kinase</keyword>
<dbReference type="Proteomes" id="UP000019364">
    <property type="component" value="Unassembled WGS sequence"/>
</dbReference>
<dbReference type="STRING" id="1236976.JCM16418_2666"/>
<dbReference type="PANTHER" id="PTHR43065">
    <property type="entry name" value="SENSOR HISTIDINE KINASE"/>
    <property type="match status" value="1"/>
</dbReference>
<feature type="transmembrane region" description="Helical" evidence="10">
    <location>
        <begin position="214"/>
        <end position="239"/>
    </location>
</feature>
<dbReference type="eggNOG" id="COG4191">
    <property type="taxonomic scope" value="Bacteria"/>
</dbReference>
<dbReference type="GO" id="GO:0005524">
    <property type="term" value="F:ATP binding"/>
    <property type="evidence" value="ECO:0007669"/>
    <property type="project" value="UniProtKB-KW"/>
</dbReference>
<feature type="transmembrane region" description="Helical" evidence="10">
    <location>
        <begin position="285"/>
        <end position="302"/>
    </location>
</feature>
<keyword evidence="3" id="KW-0597">Phosphoprotein</keyword>
<evidence type="ECO:0000256" key="5">
    <source>
        <dbReference type="ARBA" id="ARBA00022741"/>
    </source>
</evidence>
<protein>
    <recommendedName>
        <fullName evidence="2">histidine kinase</fullName>
        <ecNumber evidence="2">2.7.13.3</ecNumber>
    </recommendedName>
</protein>
<feature type="region of interest" description="Disordered" evidence="9">
    <location>
        <begin position="55"/>
        <end position="76"/>
    </location>
</feature>
<feature type="domain" description="Histidine kinase" evidence="11">
    <location>
        <begin position="431"/>
        <end position="635"/>
    </location>
</feature>
<keyword evidence="10" id="KW-1133">Transmembrane helix</keyword>
<feature type="transmembrane region" description="Helical" evidence="10">
    <location>
        <begin position="183"/>
        <end position="207"/>
    </location>
</feature>
<feature type="transmembrane region" description="Helical" evidence="10">
    <location>
        <begin position="378"/>
        <end position="396"/>
    </location>
</feature>
<feature type="transmembrane region" description="Helical" evidence="10">
    <location>
        <begin position="245"/>
        <end position="265"/>
    </location>
</feature>
<comment type="catalytic activity">
    <reaction evidence="1">
        <text>ATP + protein L-histidine = ADP + protein N-phospho-L-histidine.</text>
        <dbReference type="EC" id="2.7.13.3"/>
    </reaction>
</comment>
<dbReference type="EC" id="2.7.13.3" evidence="2"/>
<keyword evidence="5" id="KW-0547">Nucleotide-binding</keyword>
<dbReference type="SMART" id="SM00387">
    <property type="entry name" value="HATPase_c"/>
    <property type="match status" value="1"/>
</dbReference>
<name>W7YJE7_9BACL</name>
<keyword evidence="4" id="KW-0808">Transferase</keyword>
<evidence type="ECO:0000313" key="13">
    <source>
        <dbReference type="Proteomes" id="UP000019364"/>
    </source>
</evidence>
<dbReference type="PROSITE" id="PS50109">
    <property type="entry name" value="HIS_KIN"/>
    <property type="match status" value="1"/>
</dbReference>
<dbReference type="SUPFAM" id="SSF47384">
    <property type="entry name" value="Homodimeric domain of signal transducing histidine kinase"/>
    <property type="match status" value="1"/>
</dbReference>
<evidence type="ECO:0000256" key="6">
    <source>
        <dbReference type="ARBA" id="ARBA00022777"/>
    </source>
</evidence>
<gene>
    <name evidence="12" type="ORF">JCM16418_2666</name>
</gene>
<feature type="transmembrane region" description="Helical" evidence="10">
    <location>
        <begin position="343"/>
        <end position="366"/>
    </location>
</feature>
<evidence type="ECO:0000256" key="1">
    <source>
        <dbReference type="ARBA" id="ARBA00000085"/>
    </source>
</evidence>
<evidence type="ECO:0000256" key="8">
    <source>
        <dbReference type="ARBA" id="ARBA00023012"/>
    </source>
</evidence>
<dbReference type="CDD" id="cd00082">
    <property type="entry name" value="HisKA"/>
    <property type="match status" value="1"/>
</dbReference>
<keyword evidence="13" id="KW-1185">Reference proteome</keyword>
<dbReference type="PRINTS" id="PR00344">
    <property type="entry name" value="BCTRLSENSOR"/>
</dbReference>
<accession>W7YJE7</accession>
<evidence type="ECO:0000256" key="2">
    <source>
        <dbReference type="ARBA" id="ARBA00012438"/>
    </source>
</evidence>
<dbReference type="InterPro" id="IPR003661">
    <property type="entry name" value="HisK_dim/P_dom"/>
</dbReference>
<evidence type="ECO:0000259" key="11">
    <source>
        <dbReference type="PROSITE" id="PS50109"/>
    </source>
</evidence>
<dbReference type="InterPro" id="IPR036890">
    <property type="entry name" value="HATPase_C_sf"/>
</dbReference>
<evidence type="ECO:0000256" key="4">
    <source>
        <dbReference type="ARBA" id="ARBA00022679"/>
    </source>
</evidence>
<evidence type="ECO:0000256" key="10">
    <source>
        <dbReference type="SAM" id="Phobius"/>
    </source>
</evidence>
<keyword evidence="8" id="KW-0902">Two-component regulatory system</keyword>
<dbReference type="Gene3D" id="1.10.287.130">
    <property type="match status" value="1"/>
</dbReference>
<keyword evidence="10" id="KW-0472">Membrane</keyword>